<dbReference type="InterPro" id="IPR008928">
    <property type="entry name" value="6-hairpin_glycosidase_sf"/>
</dbReference>
<name>A0A6B8KMP1_9HYPH</name>
<evidence type="ECO:0000256" key="4">
    <source>
        <dbReference type="ARBA" id="ARBA00022801"/>
    </source>
</evidence>
<dbReference type="SUPFAM" id="SSF48208">
    <property type="entry name" value="Six-hairpin glycosidases"/>
    <property type="match status" value="1"/>
</dbReference>
<dbReference type="AlphaFoldDB" id="A0A6B8KMP1"/>
<dbReference type="InterPro" id="IPR012341">
    <property type="entry name" value="6hp_glycosidase-like_sf"/>
</dbReference>
<comment type="catalytic activity">
    <reaction evidence="1">
        <text>Endohydrolysis of (1-&gt;4)-beta-D-glucosidic linkages in cellulose, lichenin and cereal beta-D-glucans.</text>
        <dbReference type="EC" id="3.2.1.4"/>
    </reaction>
</comment>
<dbReference type="PRINTS" id="PR00735">
    <property type="entry name" value="GLHYDRLASE8"/>
</dbReference>
<evidence type="ECO:0000256" key="3">
    <source>
        <dbReference type="ARBA" id="ARBA00012601"/>
    </source>
</evidence>
<dbReference type="Gene3D" id="1.50.10.10">
    <property type="match status" value="1"/>
</dbReference>
<protein>
    <recommendedName>
        <fullName evidence="3">cellulase</fullName>
        <ecNumber evidence="3">3.2.1.4</ecNumber>
    </recommendedName>
</protein>
<keyword evidence="5" id="KW-0136">Cellulose degradation</keyword>
<keyword evidence="10" id="KW-1185">Reference proteome</keyword>
<keyword evidence="4" id="KW-0378">Hydrolase</keyword>
<dbReference type="Proteomes" id="UP000309061">
    <property type="component" value="Chromosome"/>
</dbReference>
<evidence type="ECO:0000256" key="5">
    <source>
        <dbReference type="ARBA" id="ARBA00023001"/>
    </source>
</evidence>
<evidence type="ECO:0000256" key="1">
    <source>
        <dbReference type="ARBA" id="ARBA00000966"/>
    </source>
</evidence>
<dbReference type="KEGG" id="mhey:H2LOC_019200"/>
<proteinExistence type="inferred from homology"/>
<evidence type="ECO:0000256" key="6">
    <source>
        <dbReference type="ARBA" id="ARBA00023295"/>
    </source>
</evidence>
<evidence type="ECO:0000256" key="8">
    <source>
        <dbReference type="SAM" id="MobiDB-lite"/>
    </source>
</evidence>
<evidence type="ECO:0000313" key="10">
    <source>
        <dbReference type="Proteomes" id="UP000309061"/>
    </source>
</evidence>
<evidence type="ECO:0000256" key="2">
    <source>
        <dbReference type="ARBA" id="ARBA00009209"/>
    </source>
</evidence>
<dbReference type="InterPro" id="IPR002037">
    <property type="entry name" value="Glyco_hydro_8"/>
</dbReference>
<feature type="compositionally biased region" description="Low complexity" evidence="8">
    <location>
        <begin position="1"/>
        <end position="50"/>
    </location>
</feature>
<comment type="similarity">
    <text evidence="2">Belongs to the glycosyl hydrolase 8 (cellulase D) family.</text>
</comment>
<gene>
    <name evidence="9" type="ORF">H2LOC_019200</name>
</gene>
<keyword evidence="7" id="KW-0624">Polysaccharide degradation</keyword>
<dbReference type="EC" id="3.2.1.4" evidence="3"/>
<keyword evidence="6" id="KW-0326">Glycosidase</keyword>
<dbReference type="OrthoDB" id="9766708at2"/>
<feature type="region of interest" description="Disordered" evidence="8">
    <location>
        <begin position="1"/>
        <end position="57"/>
    </location>
</feature>
<evidence type="ECO:0000313" key="9">
    <source>
        <dbReference type="EMBL" id="QGM48173.1"/>
    </source>
</evidence>
<dbReference type="GO" id="GO:0008810">
    <property type="term" value="F:cellulase activity"/>
    <property type="evidence" value="ECO:0007669"/>
    <property type="project" value="UniProtKB-EC"/>
</dbReference>
<reference evidence="9 10" key="1">
    <citation type="submission" date="2019-11" db="EMBL/GenBank/DDBJ databases">
        <title>The genome sequence of Methylocystis heyeri.</title>
        <authorList>
            <person name="Oshkin I.Y."/>
            <person name="Miroshnikov K."/>
            <person name="Dedysh S.N."/>
        </authorList>
    </citation>
    <scope>NUCLEOTIDE SEQUENCE [LARGE SCALE GENOMIC DNA]</scope>
    <source>
        <strain evidence="9 10">H2</strain>
    </source>
</reference>
<dbReference type="EMBL" id="CP046052">
    <property type="protein sequence ID" value="QGM48173.1"/>
    <property type="molecule type" value="Genomic_DNA"/>
</dbReference>
<sequence>MLGAALSLAAMQARAQTPPRAQQDPQTKAAPQPAQTPAAPQQGAAPQAPAEPKPEPKLALDSRALPLGGTLRAPALWQAYKSHFITNEGRVVDTGNNDISHSEGQGYAMLLAVAANDRTMFERLWGWTRANLMVRDDELIAWRWEPRKRPGVADLNNASDGDILVAWALAEAAELWGDLSYRTAARRIAVEVARKVVLFKTKIGAILLPAVSGFHADDRADGPIVNLSYYVFPAFARLPLVAPEVDWVGLTQTGLDLLDMTRTTPQALPPDWMSLKDWKYAPAQGFPPQFSYNAVRVPLYLAWAGIGEREQYAPFMALVVRTRGALSIVDVATGKDIGSFGETGIGAIGALTACAFEGSKAPPQLLASHSDENYYPATLHMLALVAMQMRYPSCLRK</sequence>
<keyword evidence="7" id="KW-0119">Carbohydrate metabolism</keyword>
<accession>A0A6B8KMP1</accession>
<organism evidence="9 10">
    <name type="scientific">Methylocystis heyeri</name>
    <dbReference type="NCBI Taxonomy" id="391905"/>
    <lineage>
        <taxon>Bacteria</taxon>
        <taxon>Pseudomonadati</taxon>
        <taxon>Pseudomonadota</taxon>
        <taxon>Alphaproteobacteria</taxon>
        <taxon>Hyphomicrobiales</taxon>
        <taxon>Methylocystaceae</taxon>
        <taxon>Methylocystis</taxon>
    </lineage>
</organism>
<evidence type="ECO:0000256" key="7">
    <source>
        <dbReference type="ARBA" id="ARBA00023326"/>
    </source>
</evidence>
<dbReference type="Pfam" id="PF01270">
    <property type="entry name" value="Glyco_hydro_8"/>
    <property type="match status" value="1"/>
</dbReference>
<dbReference type="GO" id="GO:0030245">
    <property type="term" value="P:cellulose catabolic process"/>
    <property type="evidence" value="ECO:0007669"/>
    <property type="project" value="UniProtKB-KW"/>
</dbReference>